<dbReference type="Pfam" id="PF10604">
    <property type="entry name" value="Polyketide_cyc2"/>
    <property type="match status" value="1"/>
</dbReference>
<comment type="caution">
    <text evidence="1">The sequence shown here is derived from an EMBL/GenBank/DDBJ whole genome shotgun (WGS) entry which is preliminary data.</text>
</comment>
<proteinExistence type="predicted"/>
<name>A0A849C9B5_9NOCA</name>
<sequence length="151" mass="16891">MAEFDIARQTVIAADPTRILALIDDFHQWIKWSPWEGLDPNLERVYSGPDRGLGAKYSWKGNRKAGQGSMEITSVTPDTVGIRLAFEKPYKATNQATFELRPVDGGTDVTWRMTGQRTGIMTMLGKLMDKLVGKDFEKGLAKLRAEAETKD</sequence>
<dbReference type="Gene3D" id="3.30.530.20">
    <property type="match status" value="1"/>
</dbReference>
<evidence type="ECO:0000313" key="1">
    <source>
        <dbReference type="EMBL" id="NNH75413.1"/>
    </source>
</evidence>
<dbReference type="SUPFAM" id="SSF55961">
    <property type="entry name" value="Bet v1-like"/>
    <property type="match status" value="1"/>
</dbReference>
<dbReference type="InterPro" id="IPR023393">
    <property type="entry name" value="START-like_dom_sf"/>
</dbReference>
<dbReference type="InterPro" id="IPR019587">
    <property type="entry name" value="Polyketide_cyclase/dehydratase"/>
</dbReference>
<keyword evidence="2" id="KW-1185">Reference proteome</keyword>
<organism evidence="1 2">
    <name type="scientific">Nocardia uniformis</name>
    <dbReference type="NCBI Taxonomy" id="53432"/>
    <lineage>
        <taxon>Bacteria</taxon>
        <taxon>Bacillati</taxon>
        <taxon>Actinomycetota</taxon>
        <taxon>Actinomycetes</taxon>
        <taxon>Mycobacteriales</taxon>
        <taxon>Nocardiaceae</taxon>
        <taxon>Nocardia</taxon>
    </lineage>
</organism>
<evidence type="ECO:0000313" key="2">
    <source>
        <dbReference type="Proteomes" id="UP000586827"/>
    </source>
</evidence>
<dbReference type="Proteomes" id="UP000586827">
    <property type="component" value="Unassembled WGS sequence"/>
</dbReference>
<protein>
    <submittedName>
        <fullName evidence="1">SRPBCC family protein</fullName>
    </submittedName>
</protein>
<dbReference type="CDD" id="cd07818">
    <property type="entry name" value="SRPBCC_1"/>
    <property type="match status" value="1"/>
</dbReference>
<gene>
    <name evidence="1" type="ORF">HLB23_37145</name>
</gene>
<dbReference type="RefSeq" id="WP_067528270.1">
    <property type="nucleotide sequence ID" value="NZ_JABELX010000021.1"/>
</dbReference>
<dbReference type="AlphaFoldDB" id="A0A849C9B5"/>
<dbReference type="EMBL" id="JABELX010000021">
    <property type="protein sequence ID" value="NNH75413.1"/>
    <property type="molecule type" value="Genomic_DNA"/>
</dbReference>
<reference evidence="1 2" key="1">
    <citation type="submission" date="2020-05" db="EMBL/GenBank/DDBJ databases">
        <title>MicrobeNet Type strains.</title>
        <authorList>
            <person name="Nicholson A.C."/>
        </authorList>
    </citation>
    <scope>NUCLEOTIDE SEQUENCE [LARGE SCALE GENOMIC DNA]</scope>
    <source>
        <strain evidence="1 2">JCM 3224</strain>
    </source>
</reference>
<accession>A0A849C9B5</accession>